<dbReference type="Proteomes" id="UP000251647">
    <property type="component" value="Unassembled WGS sequence"/>
</dbReference>
<dbReference type="Gene3D" id="3.10.180.10">
    <property type="entry name" value="2,3-Dihydroxybiphenyl 1,2-Dioxygenase, domain 1"/>
    <property type="match status" value="1"/>
</dbReference>
<dbReference type="SUPFAM" id="SSF54593">
    <property type="entry name" value="Glyoxalase/Bleomycin resistance protein/Dihydroxybiphenyl dioxygenase"/>
    <property type="match status" value="1"/>
</dbReference>
<sequence length="124" mass="13530">MIINHVSVGTSDITAAVKFYDAVLAVLSIERSHYIENIAAAYGDNYEFWVGYPYSGNHGAGNGTHIAFNSSSKESVERFHQTAIELGATCCGKPGVRPEYGENYYAAYVLDLDGNKIEAVFLLL</sequence>
<feature type="domain" description="VOC" evidence="1">
    <location>
        <begin position="2"/>
        <end position="122"/>
    </location>
</feature>
<dbReference type="PROSITE" id="PS51819">
    <property type="entry name" value="VOC"/>
    <property type="match status" value="1"/>
</dbReference>
<evidence type="ECO:0000259" key="1">
    <source>
        <dbReference type="PROSITE" id="PS51819"/>
    </source>
</evidence>
<dbReference type="EMBL" id="UATL01000008">
    <property type="protein sequence ID" value="SPY46088.1"/>
    <property type="molecule type" value="Genomic_DNA"/>
</dbReference>
<dbReference type="CDD" id="cd07262">
    <property type="entry name" value="VOC_like"/>
    <property type="match status" value="1"/>
</dbReference>
<dbReference type="PANTHER" id="PTHR35006:SF4">
    <property type="entry name" value="BLR7706 PROTEIN"/>
    <property type="match status" value="1"/>
</dbReference>
<dbReference type="InterPro" id="IPR037523">
    <property type="entry name" value="VOC_core"/>
</dbReference>
<dbReference type="InterPro" id="IPR004360">
    <property type="entry name" value="Glyas_Fos-R_dOase_dom"/>
</dbReference>
<protein>
    <submittedName>
        <fullName evidence="2">Glyoxalase-like domain</fullName>
    </submittedName>
</protein>
<dbReference type="RefSeq" id="WP_013404510.1">
    <property type="nucleotide sequence ID" value="NZ_CP079239.1"/>
</dbReference>
<accession>A0A2X1XQZ7</accession>
<dbReference type="Pfam" id="PF00903">
    <property type="entry name" value="Glyoxalase"/>
    <property type="match status" value="1"/>
</dbReference>
<dbReference type="AlphaFoldDB" id="A0A2X1XQZ7"/>
<dbReference type="PANTHER" id="PTHR35006">
    <property type="entry name" value="GLYOXALASE FAMILY PROTEIN (AFU_ORTHOLOGUE AFUA_5G14830)"/>
    <property type="match status" value="1"/>
</dbReference>
<dbReference type="InterPro" id="IPR029068">
    <property type="entry name" value="Glyas_Bleomycin-R_OHBP_Dase"/>
</dbReference>
<reference evidence="2 3" key="1">
    <citation type="submission" date="2018-06" db="EMBL/GenBank/DDBJ databases">
        <authorList>
            <consortium name="Pathogen Informatics"/>
            <person name="Doyle S."/>
        </authorList>
    </citation>
    <scope>NUCLEOTIDE SEQUENCE [LARGE SCALE GENOMIC DNA]</scope>
    <source>
        <strain evidence="2 3">NCTC11647</strain>
    </source>
</reference>
<dbReference type="OrthoDB" id="9800438at2"/>
<gene>
    <name evidence="2" type="ORF">NCTC11647_04435</name>
</gene>
<organism evidence="2 3">
    <name type="scientific">Photobacterium damselae</name>
    <dbReference type="NCBI Taxonomy" id="38293"/>
    <lineage>
        <taxon>Bacteria</taxon>
        <taxon>Pseudomonadati</taxon>
        <taxon>Pseudomonadota</taxon>
        <taxon>Gammaproteobacteria</taxon>
        <taxon>Vibrionales</taxon>
        <taxon>Vibrionaceae</taxon>
        <taxon>Photobacterium</taxon>
    </lineage>
</organism>
<evidence type="ECO:0000313" key="3">
    <source>
        <dbReference type="Proteomes" id="UP000251647"/>
    </source>
</evidence>
<proteinExistence type="predicted"/>
<name>A0A2X1XQZ7_PHODM</name>
<evidence type="ECO:0000313" key="2">
    <source>
        <dbReference type="EMBL" id="SPY46088.1"/>
    </source>
</evidence>